<reference evidence="3" key="2">
    <citation type="submission" date="2020-05" db="UniProtKB">
        <authorList>
            <consortium name="EnsemblMetazoa"/>
        </authorList>
    </citation>
    <scope>IDENTIFICATION</scope>
</reference>
<name>A0A084VB57_ANOSI</name>
<evidence type="ECO:0000313" key="2">
    <source>
        <dbReference type="EMBL" id="KFB35201.1"/>
    </source>
</evidence>
<organism evidence="2">
    <name type="scientific">Anopheles sinensis</name>
    <name type="common">Mosquito</name>
    <dbReference type="NCBI Taxonomy" id="74873"/>
    <lineage>
        <taxon>Eukaryota</taxon>
        <taxon>Metazoa</taxon>
        <taxon>Ecdysozoa</taxon>
        <taxon>Arthropoda</taxon>
        <taxon>Hexapoda</taxon>
        <taxon>Insecta</taxon>
        <taxon>Pterygota</taxon>
        <taxon>Neoptera</taxon>
        <taxon>Endopterygota</taxon>
        <taxon>Diptera</taxon>
        <taxon>Nematocera</taxon>
        <taxon>Culicoidea</taxon>
        <taxon>Culicidae</taxon>
        <taxon>Anophelinae</taxon>
        <taxon>Anopheles</taxon>
    </lineage>
</organism>
<evidence type="ECO:0000313" key="4">
    <source>
        <dbReference type="Proteomes" id="UP000030765"/>
    </source>
</evidence>
<feature type="compositionally biased region" description="Basic residues" evidence="1">
    <location>
        <begin position="60"/>
        <end position="70"/>
    </location>
</feature>
<feature type="region of interest" description="Disordered" evidence="1">
    <location>
        <begin position="1"/>
        <end position="77"/>
    </location>
</feature>
<dbReference type="VEuPathDB" id="VectorBase:ASIC001198"/>
<dbReference type="Proteomes" id="UP000030765">
    <property type="component" value="Unassembled WGS sequence"/>
</dbReference>
<evidence type="ECO:0000256" key="1">
    <source>
        <dbReference type="SAM" id="MobiDB-lite"/>
    </source>
</evidence>
<proteinExistence type="predicted"/>
<reference evidence="2 4" key="1">
    <citation type="journal article" date="2014" name="BMC Genomics">
        <title>Genome sequence of Anopheles sinensis provides insight into genetics basis of mosquito competence for malaria parasites.</title>
        <authorList>
            <person name="Zhou D."/>
            <person name="Zhang D."/>
            <person name="Ding G."/>
            <person name="Shi L."/>
            <person name="Hou Q."/>
            <person name="Ye Y."/>
            <person name="Xu Y."/>
            <person name="Zhou H."/>
            <person name="Xiong C."/>
            <person name="Li S."/>
            <person name="Yu J."/>
            <person name="Hong S."/>
            <person name="Yu X."/>
            <person name="Zou P."/>
            <person name="Chen C."/>
            <person name="Chang X."/>
            <person name="Wang W."/>
            <person name="Lv Y."/>
            <person name="Sun Y."/>
            <person name="Ma L."/>
            <person name="Shen B."/>
            <person name="Zhu C."/>
        </authorList>
    </citation>
    <scope>NUCLEOTIDE SEQUENCE [LARGE SCALE GENOMIC DNA]</scope>
</reference>
<dbReference type="EnsemblMetazoa" id="ASIC001198-RA">
    <property type="protein sequence ID" value="ASIC001198-PA"/>
    <property type="gene ID" value="ASIC001198"/>
</dbReference>
<feature type="compositionally biased region" description="Basic and acidic residues" evidence="1">
    <location>
        <begin position="38"/>
        <end position="49"/>
    </location>
</feature>
<dbReference type="EMBL" id="KE524276">
    <property type="protein sequence ID" value="KFB35201.1"/>
    <property type="molecule type" value="Genomic_DNA"/>
</dbReference>
<protein>
    <submittedName>
        <fullName evidence="2 3">Uncharacterized protein</fullName>
    </submittedName>
</protein>
<evidence type="ECO:0000313" key="3">
    <source>
        <dbReference type="EnsemblMetazoa" id="ASIC001198-PA"/>
    </source>
</evidence>
<gene>
    <name evidence="2" type="ORF">ZHAS_00001198</name>
</gene>
<dbReference type="EMBL" id="ATLV01005282">
    <property type="status" value="NOT_ANNOTATED_CDS"/>
    <property type="molecule type" value="Genomic_DNA"/>
</dbReference>
<feature type="compositionally biased region" description="Basic and acidic residues" evidence="1">
    <location>
        <begin position="1"/>
        <end position="15"/>
    </location>
</feature>
<accession>A0A084VB57</accession>
<keyword evidence="4" id="KW-1185">Reference proteome</keyword>
<sequence length="77" mass="8534">MGVGRKSAEPWDAQRKPLANFGGNESEREVPKPTAIEAAEKPLHLERANRAAQRGVKAVWRGRPRQRHLGPRGGTRS</sequence>
<dbReference type="AlphaFoldDB" id="A0A084VB57"/>